<gene>
    <name evidence="2" type="ORF">Taro_006415</name>
</gene>
<dbReference type="EMBL" id="NMUH01000190">
    <property type="protein sequence ID" value="MQL74065.1"/>
    <property type="molecule type" value="Genomic_DNA"/>
</dbReference>
<protein>
    <submittedName>
        <fullName evidence="2">Uncharacterized protein</fullName>
    </submittedName>
</protein>
<feature type="non-terminal residue" evidence="2">
    <location>
        <position position="232"/>
    </location>
</feature>
<organism evidence="2 3">
    <name type="scientific">Colocasia esculenta</name>
    <name type="common">Wild taro</name>
    <name type="synonym">Arum esculentum</name>
    <dbReference type="NCBI Taxonomy" id="4460"/>
    <lineage>
        <taxon>Eukaryota</taxon>
        <taxon>Viridiplantae</taxon>
        <taxon>Streptophyta</taxon>
        <taxon>Embryophyta</taxon>
        <taxon>Tracheophyta</taxon>
        <taxon>Spermatophyta</taxon>
        <taxon>Magnoliopsida</taxon>
        <taxon>Liliopsida</taxon>
        <taxon>Araceae</taxon>
        <taxon>Aroideae</taxon>
        <taxon>Colocasieae</taxon>
        <taxon>Colocasia</taxon>
    </lineage>
</organism>
<feature type="non-terminal residue" evidence="2">
    <location>
        <position position="1"/>
    </location>
</feature>
<proteinExistence type="predicted"/>
<evidence type="ECO:0000256" key="1">
    <source>
        <dbReference type="SAM" id="MobiDB-lite"/>
    </source>
</evidence>
<sequence length="232" mass="25956">LGEFPTEPVTREAYPYPPQVRARRTSHDCRPAQGRAIAVQGQYLQRCSSNCVVLQRCSFVVVYFLQLYLGRLWWWRRGSGGKHPANDRKNLGEPHGYSSKNGSVGASTTGCSATWDGEAVPVAPVPPRVEVPFVAPMPPPPPVLIAEEPVMQVEKFIRVQPPTYSGGPNPDTAKHWVHEIERVRVRRTSHDRRPAQDCAIAVQGQYLQRCSSSCAVLQQCSFVVVYFLQLYL</sequence>
<feature type="region of interest" description="Disordered" evidence="1">
    <location>
        <begin position="83"/>
        <end position="103"/>
    </location>
</feature>
<evidence type="ECO:0000313" key="3">
    <source>
        <dbReference type="Proteomes" id="UP000652761"/>
    </source>
</evidence>
<reference evidence="2" key="1">
    <citation type="submission" date="2017-07" db="EMBL/GenBank/DDBJ databases">
        <title>Taro Niue Genome Assembly and Annotation.</title>
        <authorList>
            <person name="Atibalentja N."/>
            <person name="Keating K."/>
            <person name="Fields C.J."/>
        </authorList>
    </citation>
    <scope>NUCLEOTIDE SEQUENCE</scope>
    <source>
        <strain evidence="2">Niue_2</strain>
        <tissue evidence="2">Leaf</tissue>
    </source>
</reference>
<accession>A0A843TSM9</accession>
<evidence type="ECO:0000313" key="2">
    <source>
        <dbReference type="EMBL" id="MQL74065.1"/>
    </source>
</evidence>
<comment type="caution">
    <text evidence="2">The sequence shown here is derived from an EMBL/GenBank/DDBJ whole genome shotgun (WGS) entry which is preliminary data.</text>
</comment>
<name>A0A843TSM9_COLES</name>
<keyword evidence="3" id="KW-1185">Reference proteome</keyword>
<dbReference type="Proteomes" id="UP000652761">
    <property type="component" value="Unassembled WGS sequence"/>
</dbReference>
<dbReference type="AlphaFoldDB" id="A0A843TSM9"/>